<proteinExistence type="predicted"/>
<sequence length="372" mass="39989">MPIAEPEGYLWSMVKPRSGWPETDEDAARRLAGGWQAGQAAFTAASEFNPAPLAAAWPDAAGEGYRTRIGEVLAEADGTASGMTELVGRATHLADAVTHAKTSIRTLLTTGQELYDTTSLLPLRIAIVHRLADEVNDVLARTAAQVAARSDLPGPLPHPPHDYGSGPFASDPFTIDQKLQELLYDELAAAAHPFAPDGAEHLAHYFDGTGTPMDVNPDDIIHDVPELGTAIEGQLDQQLREVAAQAATDNDYGRPIPFTSQWTQEPFNITPQHDRNWHLAIGNVHHSVTGVATVHPPITPGAAPQVEVTYQTHVYDRYNWDASDPGKIVELGGIGVPGTGDTTLAQFHRAGTAQEYDTVGSSAPRTETREIR</sequence>
<feature type="domain" description="Outer membrane channel protein CpnT-like N-terminal" evidence="2">
    <location>
        <begin position="3"/>
        <end position="125"/>
    </location>
</feature>
<dbReference type="InterPro" id="IPR057746">
    <property type="entry name" value="CpnT-like_N"/>
</dbReference>
<evidence type="ECO:0000313" key="3">
    <source>
        <dbReference type="EMBL" id="OZM73542.1"/>
    </source>
</evidence>
<dbReference type="InParanoid" id="A0A263D4X5"/>
<evidence type="ECO:0000313" key="4">
    <source>
        <dbReference type="Proteomes" id="UP000242444"/>
    </source>
</evidence>
<reference evidence="3 4" key="1">
    <citation type="submission" date="2017-07" db="EMBL/GenBank/DDBJ databases">
        <title>Amycolatopsis antarcticus sp. nov., isolated from the surface of an Antarcticus brown macroalga.</title>
        <authorList>
            <person name="Wang J."/>
            <person name="Leiva S."/>
            <person name="Huang J."/>
            <person name="Huang Y."/>
        </authorList>
    </citation>
    <scope>NUCLEOTIDE SEQUENCE [LARGE SCALE GENOMIC DNA]</scope>
    <source>
        <strain evidence="3 4">AU-G6</strain>
    </source>
</reference>
<keyword evidence="4" id="KW-1185">Reference proteome</keyword>
<dbReference type="RefSeq" id="WP_094862058.1">
    <property type="nucleotide sequence ID" value="NZ_NKYE01000004.1"/>
</dbReference>
<organism evidence="3 4">
    <name type="scientific">Amycolatopsis antarctica</name>
    <dbReference type="NCBI Taxonomy" id="1854586"/>
    <lineage>
        <taxon>Bacteria</taxon>
        <taxon>Bacillati</taxon>
        <taxon>Actinomycetota</taxon>
        <taxon>Actinomycetes</taxon>
        <taxon>Pseudonocardiales</taxon>
        <taxon>Pseudonocardiaceae</taxon>
        <taxon>Amycolatopsis</taxon>
    </lineage>
</organism>
<comment type="caution">
    <text evidence="3">The sequence shown here is derived from an EMBL/GenBank/DDBJ whole genome shotgun (WGS) entry which is preliminary data.</text>
</comment>
<protein>
    <recommendedName>
        <fullName evidence="2">Outer membrane channel protein CpnT-like N-terminal domain-containing protein</fullName>
    </recommendedName>
</protein>
<dbReference type="OrthoDB" id="6624031at2"/>
<feature type="region of interest" description="Disordered" evidence="1">
    <location>
        <begin position="352"/>
        <end position="372"/>
    </location>
</feature>
<evidence type="ECO:0000256" key="1">
    <source>
        <dbReference type="SAM" id="MobiDB-lite"/>
    </source>
</evidence>
<evidence type="ECO:0000259" key="2">
    <source>
        <dbReference type="Pfam" id="PF25547"/>
    </source>
</evidence>
<dbReference type="Proteomes" id="UP000242444">
    <property type="component" value="Unassembled WGS sequence"/>
</dbReference>
<dbReference type="Pfam" id="PF25547">
    <property type="entry name" value="WXG100_2"/>
    <property type="match status" value="1"/>
</dbReference>
<accession>A0A263D4X5</accession>
<name>A0A263D4X5_9PSEU</name>
<dbReference type="EMBL" id="NKYE01000004">
    <property type="protein sequence ID" value="OZM73542.1"/>
    <property type="molecule type" value="Genomic_DNA"/>
</dbReference>
<gene>
    <name evidence="3" type="ORF">CFN78_08350</name>
</gene>
<dbReference type="AlphaFoldDB" id="A0A263D4X5"/>